<comment type="catalytic activity">
    <reaction evidence="1">
        <text>ATP + protein L-histidine = ADP + protein N-phospho-L-histidine.</text>
        <dbReference type="EC" id="2.7.13.3"/>
    </reaction>
</comment>
<dbReference type="Pfam" id="PF13426">
    <property type="entry name" value="PAS_9"/>
    <property type="match status" value="2"/>
</dbReference>
<feature type="domain" description="PAS" evidence="8">
    <location>
        <begin position="267"/>
        <end position="338"/>
    </location>
</feature>
<feature type="domain" description="Response regulatory" evidence="7">
    <location>
        <begin position="665"/>
        <end position="781"/>
    </location>
</feature>
<dbReference type="SMART" id="SM00448">
    <property type="entry name" value="REC"/>
    <property type="match status" value="1"/>
</dbReference>
<dbReference type="CDD" id="cd16922">
    <property type="entry name" value="HATPase_EvgS-ArcB-TorS-like"/>
    <property type="match status" value="1"/>
</dbReference>
<evidence type="ECO:0000313" key="11">
    <source>
        <dbReference type="Proteomes" id="UP001157167"/>
    </source>
</evidence>
<dbReference type="SMART" id="SM00091">
    <property type="entry name" value="PAS"/>
    <property type="match status" value="3"/>
</dbReference>
<dbReference type="SUPFAM" id="SSF55785">
    <property type="entry name" value="PYP-like sensor domain (PAS domain)"/>
    <property type="match status" value="3"/>
</dbReference>
<dbReference type="InterPro" id="IPR003661">
    <property type="entry name" value="HisK_dim/P_dom"/>
</dbReference>
<dbReference type="InterPro" id="IPR013655">
    <property type="entry name" value="PAS_fold_3"/>
</dbReference>
<dbReference type="PROSITE" id="PS50112">
    <property type="entry name" value="PAS"/>
    <property type="match status" value="1"/>
</dbReference>
<dbReference type="InterPro" id="IPR004358">
    <property type="entry name" value="Sig_transdc_His_kin-like_C"/>
</dbReference>
<evidence type="ECO:0000259" key="6">
    <source>
        <dbReference type="PROSITE" id="PS50109"/>
    </source>
</evidence>
<keyword evidence="3 5" id="KW-0597">Phosphoprotein</keyword>
<dbReference type="EC" id="2.7.13.3" evidence="2"/>
<dbReference type="SMART" id="SM00388">
    <property type="entry name" value="HisKA"/>
    <property type="match status" value="1"/>
</dbReference>
<evidence type="ECO:0000259" key="9">
    <source>
        <dbReference type="PROSITE" id="PS50113"/>
    </source>
</evidence>
<feature type="domain" description="PAC" evidence="9">
    <location>
        <begin position="341"/>
        <end position="393"/>
    </location>
</feature>
<dbReference type="NCBIfam" id="TIGR00229">
    <property type="entry name" value="sensory_box"/>
    <property type="match status" value="3"/>
</dbReference>
<accession>A0ABQ6FI81</accession>
<dbReference type="Gene3D" id="3.30.450.20">
    <property type="entry name" value="PAS domain"/>
    <property type="match status" value="3"/>
</dbReference>
<dbReference type="InterPro" id="IPR005467">
    <property type="entry name" value="His_kinase_dom"/>
</dbReference>
<dbReference type="InterPro" id="IPR036097">
    <property type="entry name" value="HisK_dim/P_sf"/>
</dbReference>
<dbReference type="EMBL" id="BSPX01000096">
    <property type="protein sequence ID" value="GLT24476.1"/>
    <property type="molecule type" value="Genomic_DNA"/>
</dbReference>
<dbReference type="PROSITE" id="PS50109">
    <property type="entry name" value="HIS_KIN"/>
    <property type="match status" value="1"/>
</dbReference>
<dbReference type="Pfam" id="PF02518">
    <property type="entry name" value="HATPase_c"/>
    <property type="match status" value="1"/>
</dbReference>
<dbReference type="InterPro" id="IPR035965">
    <property type="entry name" value="PAS-like_dom_sf"/>
</dbReference>
<dbReference type="CDD" id="cd00082">
    <property type="entry name" value="HisKA"/>
    <property type="match status" value="1"/>
</dbReference>
<dbReference type="PROSITE" id="PS50113">
    <property type="entry name" value="PAC"/>
    <property type="match status" value="2"/>
</dbReference>
<feature type="domain" description="Histidine kinase" evidence="6">
    <location>
        <begin position="418"/>
        <end position="638"/>
    </location>
</feature>
<dbReference type="InterPro" id="IPR000014">
    <property type="entry name" value="PAS"/>
</dbReference>
<keyword evidence="4" id="KW-0902">Two-component regulatory system</keyword>
<dbReference type="PANTHER" id="PTHR45339:SF1">
    <property type="entry name" value="HYBRID SIGNAL TRANSDUCTION HISTIDINE KINASE J"/>
    <property type="match status" value="1"/>
</dbReference>
<dbReference type="CDD" id="cd17546">
    <property type="entry name" value="REC_hyHK_CKI1_RcsC-like"/>
    <property type="match status" value="1"/>
</dbReference>
<sequence>MPFSPPAHIASALFVHSPEALVCCRRDGEIVAVNKAACRLVGYGTDGLLGHNLAGLSETQPLPGLDTAAEGAHWQGEFHCRRANGPTFIAEFHASAFQTDAEGLWICLALRDITGQRHAEQRLRASDDRHARVLEGSNQGFWEWNLKTGTFEVSARFESMLGFELGERDLSVSEWPKLVHPDDFAAATASIERHLHGHAPFHEVELRCLTKDGSWKWVLTKGRVVEWDTDGSPLLMAGTHSDISERKRVEAELNGYRHHLETLVRQRSAEIDTLYNQAPCGYHSIDIHGQFVAINDTELRMLGYRRDEVIGKLNIRDVLAPHEIARFERQFAEFIRTGRISDVEFDVRRKDGSELPVRVSAELIRHPDGSFAFSSTTMSDNRERKAMDAHIASLHAELQRRAAEAEAANKAKSAFLANMSHEIRTPLNAIIGMTHLLNRTSLDARQAAQVGKIDAAGRHLLQVINDILDISKIEADRLQLEQIVLNPAALLHEAAALMENRATEKSLRLNVEAPEGPPHLIGDPTRLRQALLNFASNAIKFTDRGRVTLRLTLADESDDDALLRFEVEDTGPGIAPEVLASLFSAFEQGDNATTRKHGGTGLGLVIARRLAELMGGEAGANSTPGVGSVFWFTARLKKAVSPLAQPEPEADNLEALLMGALHGAHVLLAEDEPVNQEIARELLGELGLVVDVANDGLEAVTMAAARQYALILMDMQMPGLDGLSATREIRAAPWGRDVPIIAMTANAFSEDRQRCTAAGMNDFLSKPVEPALLYATVVRWLRQH</sequence>
<feature type="modified residue" description="4-aspartylphosphate" evidence="5">
    <location>
        <position position="714"/>
    </location>
</feature>
<evidence type="ECO:0000256" key="3">
    <source>
        <dbReference type="ARBA" id="ARBA00022553"/>
    </source>
</evidence>
<dbReference type="InterPro" id="IPR003594">
    <property type="entry name" value="HATPase_dom"/>
</dbReference>
<evidence type="ECO:0000256" key="2">
    <source>
        <dbReference type="ARBA" id="ARBA00012438"/>
    </source>
</evidence>
<protein>
    <recommendedName>
        <fullName evidence="2">histidine kinase</fullName>
        <ecNumber evidence="2">2.7.13.3</ecNumber>
    </recommendedName>
</protein>
<dbReference type="InterPro" id="IPR000700">
    <property type="entry name" value="PAS-assoc_C"/>
</dbReference>
<evidence type="ECO:0000259" key="8">
    <source>
        <dbReference type="PROSITE" id="PS50112"/>
    </source>
</evidence>
<proteinExistence type="predicted"/>
<comment type="caution">
    <text evidence="10">The sequence shown here is derived from an EMBL/GenBank/DDBJ whole genome shotgun (WGS) entry which is preliminary data.</text>
</comment>
<dbReference type="Pfam" id="PF00072">
    <property type="entry name" value="Response_reg"/>
    <property type="match status" value="1"/>
</dbReference>
<evidence type="ECO:0000256" key="1">
    <source>
        <dbReference type="ARBA" id="ARBA00000085"/>
    </source>
</evidence>
<reference evidence="11" key="1">
    <citation type="journal article" date="2019" name="Int. J. Syst. Evol. Microbiol.">
        <title>The Global Catalogue of Microorganisms (GCM) 10K type strain sequencing project: providing services to taxonomists for standard genome sequencing and annotation.</title>
        <authorList>
            <consortium name="The Broad Institute Genomics Platform"/>
            <consortium name="The Broad Institute Genome Sequencing Center for Infectious Disease"/>
            <person name="Wu L."/>
            <person name="Ma J."/>
        </authorList>
    </citation>
    <scope>NUCLEOTIDE SEQUENCE [LARGE SCALE GENOMIC DNA]</scope>
    <source>
        <strain evidence="11">NBRC 102407</strain>
    </source>
</reference>
<dbReference type="SMART" id="SM00086">
    <property type="entry name" value="PAC"/>
    <property type="match status" value="3"/>
</dbReference>
<dbReference type="PROSITE" id="PS50110">
    <property type="entry name" value="RESPONSE_REGULATORY"/>
    <property type="match status" value="1"/>
</dbReference>
<name>A0ABQ6FI81_9RHOO</name>
<evidence type="ECO:0000313" key="10">
    <source>
        <dbReference type="EMBL" id="GLT24476.1"/>
    </source>
</evidence>
<organism evidence="10 11">
    <name type="scientific">Zoogloea oryzae</name>
    <dbReference type="NCBI Taxonomy" id="310767"/>
    <lineage>
        <taxon>Bacteria</taxon>
        <taxon>Pseudomonadati</taxon>
        <taxon>Pseudomonadota</taxon>
        <taxon>Betaproteobacteria</taxon>
        <taxon>Rhodocyclales</taxon>
        <taxon>Zoogloeaceae</taxon>
        <taxon>Zoogloea</taxon>
    </lineage>
</organism>
<evidence type="ECO:0000256" key="5">
    <source>
        <dbReference type="PROSITE-ProRule" id="PRU00169"/>
    </source>
</evidence>
<dbReference type="InterPro" id="IPR001610">
    <property type="entry name" value="PAC"/>
</dbReference>
<dbReference type="Gene3D" id="1.10.287.130">
    <property type="match status" value="1"/>
</dbReference>
<gene>
    <name evidence="10" type="ORF">GCM10007933_39570</name>
</gene>
<dbReference type="SUPFAM" id="SSF47384">
    <property type="entry name" value="Homodimeric domain of signal transducing histidine kinase"/>
    <property type="match status" value="1"/>
</dbReference>
<evidence type="ECO:0000256" key="4">
    <source>
        <dbReference type="ARBA" id="ARBA00023012"/>
    </source>
</evidence>
<dbReference type="InterPro" id="IPR036890">
    <property type="entry name" value="HATPase_C_sf"/>
</dbReference>
<keyword evidence="11" id="KW-1185">Reference proteome</keyword>
<feature type="domain" description="PAC" evidence="9">
    <location>
        <begin position="202"/>
        <end position="255"/>
    </location>
</feature>
<dbReference type="PRINTS" id="PR00344">
    <property type="entry name" value="BCTRLSENSOR"/>
</dbReference>
<dbReference type="InterPro" id="IPR011006">
    <property type="entry name" value="CheY-like_superfamily"/>
</dbReference>
<dbReference type="CDD" id="cd00130">
    <property type="entry name" value="PAS"/>
    <property type="match status" value="3"/>
</dbReference>
<evidence type="ECO:0000259" key="7">
    <source>
        <dbReference type="PROSITE" id="PS50110"/>
    </source>
</evidence>
<dbReference type="InterPro" id="IPR001789">
    <property type="entry name" value="Sig_transdc_resp-reg_receiver"/>
</dbReference>
<dbReference type="SUPFAM" id="SSF52172">
    <property type="entry name" value="CheY-like"/>
    <property type="match status" value="1"/>
</dbReference>
<dbReference type="RefSeq" id="WP_284189640.1">
    <property type="nucleotide sequence ID" value="NZ_BSPX01000096.1"/>
</dbReference>
<dbReference type="Pfam" id="PF00512">
    <property type="entry name" value="HisKA"/>
    <property type="match status" value="1"/>
</dbReference>
<dbReference type="Pfam" id="PF08447">
    <property type="entry name" value="PAS_3"/>
    <property type="match status" value="1"/>
</dbReference>
<dbReference type="SUPFAM" id="SSF55874">
    <property type="entry name" value="ATPase domain of HSP90 chaperone/DNA topoisomerase II/histidine kinase"/>
    <property type="match status" value="1"/>
</dbReference>
<dbReference type="SMART" id="SM00387">
    <property type="entry name" value="HATPase_c"/>
    <property type="match status" value="1"/>
</dbReference>
<dbReference type="Gene3D" id="3.30.565.10">
    <property type="entry name" value="Histidine kinase-like ATPase, C-terminal domain"/>
    <property type="match status" value="1"/>
</dbReference>
<dbReference type="Gene3D" id="3.40.50.2300">
    <property type="match status" value="1"/>
</dbReference>
<dbReference type="Proteomes" id="UP001157167">
    <property type="component" value="Unassembled WGS sequence"/>
</dbReference>
<dbReference type="PANTHER" id="PTHR45339">
    <property type="entry name" value="HYBRID SIGNAL TRANSDUCTION HISTIDINE KINASE J"/>
    <property type="match status" value="1"/>
</dbReference>